<evidence type="ECO:0000256" key="10">
    <source>
        <dbReference type="ARBA" id="ARBA00023242"/>
    </source>
</evidence>
<keyword evidence="10" id="KW-0539">Nucleus</keyword>
<dbReference type="InterPro" id="IPR038718">
    <property type="entry name" value="SNF2-like_sf"/>
</dbReference>
<dbReference type="GO" id="GO:0006338">
    <property type="term" value="P:chromatin remodeling"/>
    <property type="evidence" value="ECO:0007669"/>
    <property type="project" value="UniProtKB-UniRule"/>
</dbReference>
<dbReference type="GO" id="GO:0003677">
    <property type="term" value="F:DNA binding"/>
    <property type="evidence" value="ECO:0007669"/>
    <property type="project" value="UniProtKB-UniRule"/>
</dbReference>
<dbReference type="Pfam" id="PF00176">
    <property type="entry name" value="SNF2-rel_dom"/>
    <property type="match status" value="1"/>
</dbReference>
<keyword evidence="4" id="KW-0547">Nucleotide-binding</keyword>
<dbReference type="EMBL" id="JBHFFA010000008">
    <property type="protein sequence ID" value="KAL2607408.1"/>
    <property type="molecule type" value="Genomic_DNA"/>
</dbReference>
<evidence type="ECO:0000256" key="7">
    <source>
        <dbReference type="ARBA" id="ARBA00022840"/>
    </source>
</evidence>
<dbReference type="InterPro" id="IPR027417">
    <property type="entry name" value="P-loop_NTPase"/>
</dbReference>
<evidence type="ECO:0000259" key="16">
    <source>
        <dbReference type="PROSITE" id="PS51413"/>
    </source>
</evidence>
<dbReference type="Pfam" id="PF00271">
    <property type="entry name" value="Helicase_C"/>
    <property type="match status" value="1"/>
</dbReference>
<gene>
    <name evidence="17" type="ORF">R1flu_025981</name>
</gene>
<dbReference type="Gene3D" id="3.40.50.10810">
    <property type="entry name" value="Tandem AAA-ATPase domain"/>
    <property type="match status" value="1"/>
</dbReference>
<feature type="region of interest" description="Disordered" evidence="13">
    <location>
        <begin position="164"/>
        <end position="236"/>
    </location>
</feature>
<comment type="catalytic activity">
    <reaction evidence="11">
        <text>ATP + H2O = ADP + phosphate + H(+)</text>
        <dbReference type="Rhea" id="RHEA:13065"/>
        <dbReference type="ChEBI" id="CHEBI:15377"/>
        <dbReference type="ChEBI" id="CHEBI:15378"/>
        <dbReference type="ChEBI" id="CHEBI:30616"/>
        <dbReference type="ChEBI" id="CHEBI:43474"/>
        <dbReference type="ChEBI" id="CHEBI:456216"/>
    </reaction>
</comment>
<dbReference type="SUPFAM" id="SSF52540">
    <property type="entry name" value="P-loop containing nucleoside triphosphate hydrolases"/>
    <property type="match status" value="2"/>
</dbReference>
<dbReference type="Proteomes" id="UP001605036">
    <property type="component" value="Unassembled WGS sequence"/>
</dbReference>
<comment type="function">
    <text evidence="11">ATPase component of the INO80 complex which remodels chromatin by shifting nucleosomes and is involved in DNA repair.</text>
</comment>
<dbReference type="SMART" id="SM00490">
    <property type="entry name" value="HELICc"/>
    <property type="match status" value="1"/>
</dbReference>
<evidence type="ECO:0000259" key="15">
    <source>
        <dbReference type="PROSITE" id="PS51194"/>
    </source>
</evidence>
<feature type="region of interest" description="Disordered" evidence="13">
    <location>
        <begin position="1807"/>
        <end position="1899"/>
    </location>
</feature>
<keyword evidence="12" id="KW-0175">Coiled coil</keyword>
<evidence type="ECO:0000256" key="9">
    <source>
        <dbReference type="ARBA" id="ARBA00023204"/>
    </source>
</evidence>
<evidence type="ECO:0000313" key="17">
    <source>
        <dbReference type="EMBL" id="KAL2607408.1"/>
    </source>
</evidence>
<keyword evidence="6 11" id="KW-0378">Hydrolase</keyword>
<evidence type="ECO:0000256" key="4">
    <source>
        <dbReference type="ARBA" id="ARBA00022741"/>
    </source>
</evidence>
<dbReference type="CDD" id="cd18793">
    <property type="entry name" value="SF2_C_SNF"/>
    <property type="match status" value="1"/>
</dbReference>
<feature type="coiled-coil region" evidence="12">
    <location>
        <begin position="620"/>
        <end position="659"/>
    </location>
</feature>
<feature type="compositionally biased region" description="Basic and acidic residues" evidence="13">
    <location>
        <begin position="1579"/>
        <end position="1592"/>
    </location>
</feature>
<organism evidence="17 18">
    <name type="scientific">Riccia fluitans</name>
    <dbReference type="NCBI Taxonomy" id="41844"/>
    <lineage>
        <taxon>Eukaryota</taxon>
        <taxon>Viridiplantae</taxon>
        <taxon>Streptophyta</taxon>
        <taxon>Embryophyta</taxon>
        <taxon>Marchantiophyta</taxon>
        <taxon>Marchantiopsida</taxon>
        <taxon>Marchantiidae</taxon>
        <taxon>Marchantiales</taxon>
        <taxon>Ricciaceae</taxon>
        <taxon>Riccia</taxon>
    </lineage>
</organism>
<dbReference type="InterPro" id="IPR050520">
    <property type="entry name" value="INO80/SWR1_helicase"/>
</dbReference>
<feature type="domain" description="DBINO" evidence="16">
    <location>
        <begin position="548"/>
        <end position="673"/>
    </location>
</feature>
<feature type="region of interest" description="Disordered" evidence="13">
    <location>
        <begin position="1651"/>
        <end position="1732"/>
    </location>
</feature>
<keyword evidence="9 11" id="KW-0234">DNA repair</keyword>
<comment type="domain">
    <text evidence="11">The DBINO region is involved in binding to DNA.</text>
</comment>
<dbReference type="PROSITE" id="PS51413">
    <property type="entry name" value="DBINO"/>
    <property type="match status" value="1"/>
</dbReference>
<evidence type="ECO:0000256" key="1">
    <source>
        <dbReference type="ARBA" id="ARBA00004123"/>
    </source>
</evidence>
<dbReference type="PANTHER" id="PTHR45685:SF2">
    <property type="entry name" value="CHROMATIN-REMODELING ATPASE INO80"/>
    <property type="match status" value="1"/>
</dbReference>
<comment type="subunit">
    <text evidence="11">Component of the INO80 chromatin-remodeling complex.</text>
</comment>
<dbReference type="Pfam" id="PF13892">
    <property type="entry name" value="DBINO"/>
    <property type="match status" value="1"/>
</dbReference>
<dbReference type="FunFam" id="3.40.50.10810:FF:000006">
    <property type="entry name" value="Putative DNA helicase INO80"/>
    <property type="match status" value="1"/>
</dbReference>
<evidence type="ECO:0000256" key="11">
    <source>
        <dbReference type="RuleBase" id="RU368001"/>
    </source>
</evidence>
<name>A0ABD1XIP0_9MARC</name>
<dbReference type="PANTHER" id="PTHR45685">
    <property type="entry name" value="HELICASE SRCAP-RELATED"/>
    <property type="match status" value="1"/>
</dbReference>
<dbReference type="InterPro" id="IPR000330">
    <property type="entry name" value="SNF2_N"/>
</dbReference>
<feature type="compositionally biased region" description="Polar residues" evidence="13">
    <location>
        <begin position="1862"/>
        <end position="1899"/>
    </location>
</feature>
<dbReference type="PROSITE" id="PS51194">
    <property type="entry name" value="HELICASE_CTER"/>
    <property type="match status" value="1"/>
</dbReference>
<dbReference type="EC" id="3.6.4.-" evidence="11"/>
<dbReference type="GO" id="GO:0031011">
    <property type="term" value="C:Ino80 complex"/>
    <property type="evidence" value="ECO:0007669"/>
    <property type="project" value="UniProtKB-UniRule"/>
</dbReference>
<evidence type="ECO:0000256" key="13">
    <source>
        <dbReference type="SAM" id="MobiDB-lite"/>
    </source>
</evidence>
<feature type="compositionally biased region" description="Acidic residues" evidence="13">
    <location>
        <begin position="112"/>
        <end position="126"/>
    </location>
</feature>
<evidence type="ECO:0000256" key="3">
    <source>
        <dbReference type="ARBA" id="ARBA00019805"/>
    </source>
</evidence>
<dbReference type="InterPro" id="IPR014001">
    <property type="entry name" value="Helicase_ATP-bd"/>
</dbReference>
<sequence length="1899" mass="212172">MGRRDGTQWAIIFSLLLGLCLKGVKHLHIHIYLNGRTLPVFTHGLEIFRKKILCPNGSRRNPCAGEGRERKFALVYKSACCWLRVRTFAKRLVRNEARRCGGSIMPAPSDRYDEENQSSSDDERDEGMEFLRNGEASSRSKYTYDSLFKLDSLLDLQRPHGDNDIAISSSDSEDDSHAGRGTWRFNGHANGGEAERPSDVQSEMTMKRKRVQVEADAGRNSAGRDNSDSNDEDEDDSIYAISEEVYRDMLSEHYQKYKKARLQEAMAARSSVAAIRRAENAKERALGNEVASNGVDGLKHQSSGFVKQYCRKNRTKKTDQDGSSVRETYLGAASTDLSSLGLETHRGSRMERMTAKEGPLFEVLDVGSGIQFLIPPAYDRLAPSLHLPDLAELQISERVLTGKITSSSLLPSMASDPRAKVWRWRAGVGERWEGLRFSGGMLRMLQEGGKRKFSLQILDRASIQLSSGHITAEGSAGALGLESIGGSQQGEPVTLRQIASDGGLMNRCEVKIIERGDGYEVIQRRVEKESKRDPALVAREEFDKIGRHWANLVRKDLPKHHKFFMSYHKRQLVDVKRFAEFCQREVRAKNVRSLKLLRAAPMRVRRLARDMVIFWKRVDKEQAEVRRKEEKDAADALKRQEELREAKRQQQRLNFLLTQTELYSHFMQNKLAGGSAASTDSALVDSTSDAAVAGSETKLSEEDAAEEAALKEEAVRAATHAAAQAKNRTNAFDSESSKLRQAANLEDEEQEGMQVEGASDIDLLNPSTMPATSSVQQPKLFHGILKEYQLKGLQWLVNCYEQGLNGILADEMGLGKTIQAMAFLGHLAEEKNIWGPFLVVAPASVLNNWADELNRFCPDLKILPYWGGLNERTVLRKNINPKRLYKRDAGFHVLITSYQLLVSDEKYFRRVKWQYMVLDEAQAIKSASSLRWKTLLSFNCRNRLLLTGTPIQNSMAELWALLHFIMPTLFDSHEQFSEWFSKGIEGHAEHGGTLNEHQLTRLHAILKPFMLRRVKKDVITEMTNKKEIVVSCALSSRQQAFYKAIKNKISVADLFDSKGAMSDKKVLNLMNIVIQLRKVCNHPELFERNEGSSFLHFAAMKNSLLPAVFGELEEIHYAGSCNPISYKIPKLLYRDGMRCLPTRSSGSCQGFAEKWLRSQFCIFSADYVHKSIFSLDGCERSPCGSGGFGFSRLLNLSPSEVEFLAKAPTQERWLYSVFQSHSLVIGGILAEQERTEFAPDSLDGDDEEPRIRAVRRLLMIPSRSESSFLYEKYSTGPTSDPFESLVVTYKERFLQSVGLLRSVRKLMPAVRAPQIDVVCSDRGFAYQTAEEYHNPWLKKLLVGFGRTSDYNGPAVPPHILVQEYGVKMRVQEPLLSLPYRIFGSAPPVRSFDFAKMLTDSGKLHILDGLLKRLRAEDHRVLLFAQMTKMLNILEDYMNYRKYKYLRLDGSSTIMDRRDMVKDFQHRGDIFVFLLSTRAGGLGINLTAADTVIFYESDWNPTMDLQAMDRAHRLGQTKEVTVYRLICKGTVEEKIMKRASQKNTVQQLVMTGGQSQGDVFQAEEVVSLLLDDAELEQRLKEQQEGSRATEKAEKRRKGWVGSSSSKGVRLDAEGGGASLDEEALVGSAEGLKPSQVGTSIAADSGQMLAVTADGNGETAGRGAGRKRRRGEGRAPRPPKAPKPPKEPKPVKEPRVRKDRGQTKIPQPPRTPGLPRVRAGRPGRPKKSDKVFTTSVSVHLESLNGTSSVAGRHDYDTNDLASNGESSTPVKLMGHLGDASNGKQVTAESPHAEETVDINVLRGSEWPPTIDLVNNGQGNGKNRGFNEKSGTGDGMGIGKARSRPTKRKTNSVDVGSRTVGLNHASINSGSSHSPVGTLKSNQQQKHTQAERSLSSSPEEIL</sequence>
<feature type="region of interest" description="Disordered" evidence="13">
    <location>
        <begin position="104"/>
        <end position="126"/>
    </location>
</feature>
<dbReference type="GO" id="GO:0005524">
    <property type="term" value="F:ATP binding"/>
    <property type="evidence" value="ECO:0007669"/>
    <property type="project" value="UniProtKB-UniRule"/>
</dbReference>
<keyword evidence="8 11" id="KW-0238">DNA-binding</keyword>
<evidence type="ECO:0000259" key="14">
    <source>
        <dbReference type="PROSITE" id="PS51192"/>
    </source>
</evidence>
<dbReference type="InterPro" id="IPR020838">
    <property type="entry name" value="DBINO"/>
</dbReference>
<accession>A0ABD1XIP0</accession>
<feature type="domain" description="Helicase C-terminal" evidence="15">
    <location>
        <begin position="1405"/>
        <end position="1565"/>
    </location>
</feature>
<evidence type="ECO:0000256" key="5">
    <source>
        <dbReference type="ARBA" id="ARBA00022763"/>
    </source>
</evidence>
<feature type="compositionally biased region" description="Polar residues" evidence="13">
    <location>
        <begin position="1757"/>
        <end position="1767"/>
    </location>
</feature>
<keyword evidence="5 11" id="KW-0227">DNA damage</keyword>
<evidence type="ECO:0000313" key="18">
    <source>
        <dbReference type="Proteomes" id="UP001605036"/>
    </source>
</evidence>
<feature type="compositionally biased region" description="Basic and acidic residues" evidence="13">
    <location>
        <begin position="1682"/>
        <end position="1700"/>
    </location>
</feature>
<evidence type="ECO:0000256" key="2">
    <source>
        <dbReference type="ARBA" id="ARBA00007025"/>
    </source>
</evidence>
<evidence type="ECO:0000256" key="8">
    <source>
        <dbReference type="ARBA" id="ARBA00023125"/>
    </source>
</evidence>
<comment type="caution">
    <text evidence="17">The sequence shown here is derived from an EMBL/GenBank/DDBJ whole genome shotgun (WGS) entry which is preliminary data.</text>
</comment>
<reference evidence="17 18" key="1">
    <citation type="submission" date="2024-09" db="EMBL/GenBank/DDBJ databases">
        <title>Chromosome-scale assembly of Riccia fluitans.</title>
        <authorList>
            <person name="Paukszto L."/>
            <person name="Sawicki J."/>
            <person name="Karawczyk K."/>
            <person name="Piernik-Szablinska J."/>
            <person name="Szczecinska M."/>
            <person name="Mazdziarz M."/>
        </authorList>
    </citation>
    <scope>NUCLEOTIDE SEQUENCE [LARGE SCALE GENOMIC DNA]</scope>
    <source>
        <strain evidence="17">Rf_01</strain>
        <tissue evidence="17">Aerial parts of the thallus</tissue>
    </source>
</reference>
<dbReference type="InterPro" id="IPR049730">
    <property type="entry name" value="SNF2/RAD54-like_C"/>
</dbReference>
<feature type="region of interest" description="Disordered" evidence="13">
    <location>
        <begin position="1745"/>
        <end position="1791"/>
    </location>
</feature>
<dbReference type="InterPro" id="IPR001650">
    <property type="entry name" value="Helicase_C-like"/>
</dbReference>
<dbReference type="GO" id="GO:0016787">
    <property type="term" value="F:hydrolase activity"/>
    <property type="evidence" value="ECO:0007669"/>
    <property type="project" value="UniProtKB-KW"/>
</dbReference>
<proteinExistence type="inferred from homology"/>
<keyword evidence="18" id="KW-1185">Reference proteome</keyword>
<feature type="domain" description="Helicase ATP-binding" evidence="14">
    <location>
        <begin position="797"/>
        <end position="968"/>
    </location>
</feature>
<dbReference type="Gene3D" id="3.40.50.300">
    <property type="entry name" value="P-loop containing nucleotide triphosphate hydrolases"/>
    <property type="match status" value="1"/>
</dbReference>
<protein>
    <recommendedName>
        <fullName evidence="3 11">Chromatin-remodeling ATPase INO80</fullName>
        <ecNumber evidence="11">3.6.4.-</ecNumber>
    </recommendedName>
</protein>
<keyword evidence="7 11" id="KW-0067">ATP-binding</keyword>
<comment type="subcellular location">
    <subcellularLocation>
        <location evidence="1 11">Nucleus</location>
    </subcellularLocation>
</comment>
<evidence type="ECO:0000256" key="6">
    <source>
        <dbReference type="ARBA" id="ARBA00022801"/>
    </source>
</evidence>
<dbReference type="GO" id="GO:0006281">
    <property type="term" value="P:DNA repair"/>
    <property type="evidence" value="ECO:0007669"/>
    <property type="project" value="UniProtKB-UniRule"/>
</dbReference>
<feature type="region of interest" description="Disordered" evidence="13">
    <location>
        <begin position="1579"/>
        <end position="1614"/>
    </location>
</feature>
<evidence type="ECO:0000256" key="12">
    <source>
        <dbReference type="SAM" id="Coils"/>
    </source>
</evidence>
<feature type="compositionally biased region" description="Basic residues" evidence="13">
    <location>
        <begin position="1838"/>
        <end position="1847"/>
    </location>
</feature>
<comment type="similarity">
    <text evidence="2 11">Belongs to the SNF2/RAD54 helicase family.</text>
</comment>
<dbReference type="PROSITE" id="PS51192">
    <property type="entry name" value="HELICASE_ATP_BIND_1"/>
    <property type="match status" value="1"/>
</dbReference>
<feature type="compositionally biased region" description="Basic residues" evidence="13">
    <location>
        <begin position="1716"/>
        <end position="1725"/>
    </location>
</feature>
<dbReference type="SMART" id="SM00487">
    <property type="entry name" value="DEXDc"/>
    <property type="match status" value="1"/>
</dbReference>